<protein>
    <submittedName>
        <fullName evidence="1">Uncharacterized protein</fullName>
    </submittedName>
</protein>
<dbReference type="Proteomes" id="UP000222256">
    <property type="component" value="Segment"/>
</dbReference>
<dbReference type="EMBL" id="MF370964">
    <property type="protein sequence ID" value="ASU03343.1"/>
    <property type="molecule type" value="Genomic_DNA"/>
</dbReference>
<reference evidence="1 2" key="1">
    <citation type="submission" date="2017-06" db="EMBL/GenBank/DDBJ databases">
        <title>A Novel Lytic Pseudoalteromonas phage Isolated from Qingdao coast of China.</title>
        <authorList>
            <person name="Li H."/>
        </authorList>
    </citation>
    <scope>NUCLEOTIDE SEQUENCE [LARGE SCALE GENOMIC DNA]</scope>
</reference>
<accession>A0A223LHK9</accession>
<sequence length="155" mass="17804">MSVDSKMFVTCGKDKLVGVLDAVIKQLNIYTRKELDYYWENHTDAVNRMHFMFTEDYKSQAETFTNGVHLHAYNMDCLSIVFGCGDDYKRSLKVFPDCSEDYQDIVQGDKILFSIGHWGKNHSIMDQVAIALSPFGDVYYDHDDCDDEGFIKVGL</sequence>
<dbReference type="GeneID" id="54981666"/>
<proteinExistence type="predicted"/>
<keyword evidence="2" id="KW-1185">Reference proteome</keyword>
<name>A0A223LHK9_9CAUD</name>
<dbReference type="RefSeq" id="YP_009791484.1">
    <property type="nucleotide sequence ID" value="NC_047839.1"/>
</dbReference>
<evidence type="ECO:0000313" key="1">
    <source>
        <dbReference type="EMBL" id="ASU03343.1"/>
    </source>
</evidence>
<dbReference type="KEGG" id="vg:54981666"/>
<organism evidence="1 2">
    <name type="scientific">Pseudoalteromonas phage J2-1</name>
    <dbReference type="NCBI Taxonomy" id="2023998"/>
    <lineage>
        <taxon>Viruses</taxon>
        <taxon>Duplodnaviria</taxon>
        <taxon>Heunggongvirae</taxon>
        <taxon>Uroviricota</taxon>
        <taxon>Caudoviricetes</taxon>
        <taxon>Qingdaovirus</taxon>
        <taxon>Qingdaovirus J21</taxon>
    </lineage>
</organism>
<evidence type="ECO:0000313" key="2">
    <source>
        <dbReference type="Proteomes" id="UP000222256"/>
    </source>
</evidence>